<name>A0A6I4INM4_9SPHI</name>
<dbReference type="GO" id="GO:0030272">
    <property type="term" value="F:5-formyltetrahydrofolate cyclo-ligase activity"/>
    <property type="evidence" value="ECO:0007669"/>
    <property type="project" value="UniProtKB-EC"/>
</dbReference>
<dbReference type="SUPFAM" id="SSF100950">
    <property type="entry name" value="NagB/RpiA/CoA transferase-like"/>
    <property type="match status" value="1"/>
</dbReference>
<dbReference type="PANTHER" id="PTHR23407:SF1">
    <property type="entry name" value="5-FORMYLTETRAHYDROFOLATE CYCLO-LIGASE"/>
    <property type="match status" value="1"/>
</dbReference>
<dbReference type="GO" id="GO:0046872">
    <property type="term" value="F:metal ion binding"/>
    <property type="evidence" value="ECO:0007669"/>
    <property type="project" value="UniProtKB-KW"/>
</dbReference>
<dbReference type="PIRSF" id="PIRSF006806">
    <property type="entry name" value="FTHF_cligase"/>
    <property type="match status" value="1"/>
</dbReference>
<evidence type="ECO:0000256" key="4">
    <source>
        <dbReference type="PIRSR" id="PIRSR006806-1"/>
    </source>
</evidence>
<organism evidence="6 7">
    <name type="scientific">Mucilaginibacter ginkgonis</name>
    <dbReference type="NCBI Taxonomy" id="2682091"/>
    <lineage>
        <taxon>Bacteria</taxon>
        <taxon>Pseudomonadati</taxon>
        <taxon>Bacteroidota</taxon>
        <taxon>Sphingobacteriia</taxon>
        <taxon>Sphingobacteriales</taxon>
        <taxon>Sphingobacteriaceae</taxon>
        <taxon>Mucilaginibacter</taxon>
    </lineage>
</organism>
<feature type="binding site" evidence="4">
    <location>
        <position position="48"/>
    </location>
    <ligand>
        <name>substrate</name>
    </ligand>
</feature>
<dbReference type="RefSeq" id="WP_157525556.1">
    <property type="nucleotide sequence ID" value="NZ_CP066775.1"/>
</dbReference>
<keyword evidence="6" id="KW-0436">Ligase</keyword>
<protein>
    <recommendedName>
        <fullName evidence="5">5-formyltetrahydrofolate cyclo-ligase</fullName>
        <ecNumber evidence="5">6.3.3.2</ecNumber>
    </recommendedName>
</protein>
<dbReference type="Gene3D" id="3.40.50.10420">
    <property type="entry name" value="NagB/RpiA/CoA transferase-like"/>
    <property type="match status" value="1"/>
</dbReference>
<proteinExistence type="inferred from homology"/>
<comment type="similarity">
    <text evidence="1 5">Belongs to the 5-formyltetrahydrofolate cyclo-ligase family.</text>
</comment>
<dbReference type="InterPro" id="IPR024185">
    <property type="entry name" value="FTHF_cligase-like_sf"/>
</dbReference>
<keyword evidence="5" id="KW-0460">Magnesium</keyword>
<feature type="binding site" evidence="4">
    <location>
        <begin position="134"/>
        <end position="142"/>
    </location>
    <ligand>
        <name>ATP</name>
        <dbReference type="ChEBI" id="CHEBI:30616"/>
    </ligand>
</feature>
<dbReference type="GO" id="GO:0035999">
    <property type="term" value="P:tetrahydrofolate interconversion"/>
    <property type="evidence" value="ECO:0007669"/>
    <property type="project" value="TreeGrafter"/>
</dbReference>
<evidence type="ECO:0000256" key="3">
    <source>
        <dbReference type="ARBA" id="ARBA00022840"/>
    </source>
</evidence>
<dbReference type="InterPro" id="IPR037171">
    <property type="entry name" value="NagB/RpiA_transferase-like"/>
</dbReference>
<reference evidence="6 7" key="1">
    <citation type="submission" date="2020-12" db="EMBL/GenBank/DDBJ databases">
        <title>HMF7856_wgs.fasta genome submission.</title>
        <authorList>
            <person name="Kang H."/>
            <person name="Kim H."/>
            <person name="Joh K."/>
        </authorList>
    </citation>
    <scope>NUCLEOTIDE SEQUENCE [LARGE SCALE GENOMIC DNA]</scope>
    <source>
        <strain evidence="6 7">HMF7856</strain>
    </source>
</reference>
<feature type="binding site" evidence="4">
    <location>
        <position position="55"/>
    </location>
    <ligand>
        <name>substrate</name>
    </ligand>
</feature>
<accession>A0A6I4INM4</accession>
<dbReference type="NCBIfam" id="TIGR02727">
    <property type="entry name" value="MTHFS_bact"/>
    <property type="match status" value="1"/>
</dbReference>
<keyword evidence="7" id="KW-1185">Reference proteome</keyword>
<keyword evidence="2 4" id="KW-0547">Nucleotide-binding</keyword>
<sequence>MTKAELRKIYSNKRKALSAEDYAILNQQLLAQFKTVDFSCVKYIHIFLPIISRREPDTYLIINYLKANHPNITLVYPQCNFAGCSMESFVDDTDLQLAENQFGITEPVAGNIINPDNIDMILLPLLAFDKRGYRVGYGKGFYDRFIARCRTDVQLVGLSLFEPMEHIDDVNEYDRQMHRCIMPDRVWDV</sequence>
<dbReference type="PANTHER" id="PTHR23407">
    <property type="entry name" value="ATPASE INHIBITOR/5-FORMYLTETRAHYDROFOLATE CYCLO-LIGASE"/>
    <property type="match status" value="1"/>
</dbReference>
<keyword evidence="3 4" id="KW-0067">ATP-binding</keyword>
<gene>
    <name evidence="6" type="ORF">GO620_011770</name>
</gene>
<dbReference type="EMBL" id="CP066775">
    <property type="protein sequence ID" value="QQL48856.1"/>
    <property type="molecule type" value="Genomic_DNA"/>
</dbReference>
<dbReference type="InterPro" id="IPR002698">
    <property type="entry name" value="FTHF_cligase"/>
</dbReference>
<evidence type="ECO:0000256" key="2">
    <source>
        <dbReference type="ARBA" id="ARBA00022741"/>
    </source>
</evidence>
<evidence type="ECO:0000313" key="6">
    <source>
        <dbReference type="EMBL" id="QQL48856.1"/>
    </source>
</evidence>
<comment type="cofactor">
    <cofactor evidence="5">
        <name>Mg(2+)</name>
        <dbReference type="ChEBI" id="CHEBI:18420"/>
    </cofactor>
</comment>
<evidence type="ECO:0000313" key="7">
    <source>
        <dbReference type="Proteomes" id="UP000429232"/>
    </source>
</evidence>
<evidence type="ECO:0000256" key="5">
    <source>
        <dbReference type="RuleBase" id="RU361279"/>
    </source>
</evidence>
<dbReference type="GO" id="GO:0009396">
    <property type="term" value="P:folic acid-containing compound biosynthetic process"/>
    <property type="evidence" value="ECO:0007669"/>
    <property type="project" value="TreeGrafter"/>
</dbReference>
<dbReference type="Proteomes" id="UP000429232">
    <property type="component" value="Chromosome"/>
</dbReference>
<feature type="binding site" evidence="4">
    <location>
        <begin position="3"/>
        <end position="7"/>
    </location>
    <ligand>
        <name>ATP</name>
        <dbReference type="ChEBI" id="CHEBI:30616"/>
    </ligand>
</feature>
<dbReference type="GO" id="GO:0005524">
    <property type="term" value="F:ATP binding"/>
    <property type="evidence" value="ECO:0007669"/>
    <property type="project" value="UniProtKB-KW"/>
</dbReference>
<evidence type="ECO:0000256" key="1">
    <source>
        <dbReference type="ARBA" id="ARBA00010638"/>
    </source>
</evidence>
<dbReference type="EC" id="6.3.3.2" evidence="5"/>
<dbReference type="AlphaFoldDB" id="A0A6I4INM4"/>
<comment type="catalytic activity">
    <reaction evidence="5">
        <text>(6S)-5-formyl-5,6,7,8-tetrahydrofolate + ATP = (6R)-5,10-methenyltetrahydrofolate + ADP + phosphate</text>
        <dbReference type="Rhea" id="RHEA:10488"/>
        <dbReference type="ChEBI" id="CHEBI:30616"/>
        <dbReference type="ChEBI" id="CHEBI:43474"/>
        <dbReference type="ChEBI" id="CHEBI:57455"/>
        <dbReference type="ChEBI" id="CHEBI:57457"/>
        <dbReference type="ChEBI" id="CHEBI:456216"/>
        <dbReference type="EC" id="6.3.3.2"/>
    </reaction>
</comment>
<dbReference type="Pfam" id="PF01812">
    <property type="entry name" value="5-FTHF_cyc-lig"/>
    <property type="match status" value="1"/>
</dbReference>
<dbReference type="KEGG" id="mgik:GO620_011770"/>
<keyword evidence="5" id="KW-0479">Metal-binding</keyword>